<dbReference type="GO" id="GO:0005886">
    <property type="term" value="C:plasma membrane"/>
    <property type="evidence" value="ECO:0007669"/>
    <property type="project" value="UniProtKB-SubCell"/>
</dbReference>
<evidence type="ECO:0000313" key="10">
    <source>
        <dbReference type="EMBL" id="OGF54184.1"/>
    </source>
</evidence>
<evidence type="ECO:0000256" key="7">
    <source>
        <dbReference type="ARBA" id="ARBA00023315"/>
    </source>
</evidence>
<dbReference type="EC" id="2.3.1.269" evidence="8"/>
<dbReference type="Pfam" id="PF20154">
    <property type="entry name" value="LNT_N"/>
    <property type="match status" value="1"/>
</dbReference>
<evidence type="ECO:0000256" key="1">
    <source>
        <dbReference type="ARBA" id="ARBA00004651"/>
    </source>
</evidence>
<keyword evidence="6 8" id="KW-0472">Membrane</keyword>
<evidence type="ECO:0000313" key="11">
    <source>
        <dbReference type="Proteomes" id="UP000179157"/>
    </source>
</evidence>
<dbReference type="InterPro" id="IPR045378">
    <property type="entry name" value="LNT_N"/>
</dbReference>
<dbReference type="AlphaFoldDB" id="A0A1F5USP8"/>
<feature type="transmembrane region" description="Helical" evidence="8">
    <location>
        <begin position="471"/>
        <end position="491"/>
    </location>
</feature>
<comment type="pathway">
    <text evidence="8">Protein modification; lipoprotein biosynthesis (N-acyl transfer).</text>
</comment>
<keyword evidence="3 8" id="KW-0808">Transferase</keyword>
<dbReference type="Pfam" id="PF00795">
    <property type="entry name" value="CN_hydrolase"/>
    <property type="match status" value="1"/>
</dbReference>
<dbReference type="GO" id="GO:0042158">
    <property type="term" value="P:lipoprotein biosynthetic process"/>
    <property type="evidence" value="ECO:0007669"/>
    <property type="project" value="UniProtKB-UniRule"/>
</dbReference>
<feature type="transmembrane region" description="Helical" evidence="8">
    <location>
        <begin position="144"/>
        <end position="167"/>
    </location>
</feature>
<keyword evidence="4 8" id="KW-0812">Transmembrane</keyword>
<dbReference type="InterPro" id="IPR003010">
    <property type="entry name" value="C-N_Hydrolase"/>
</dbReference>
<dbReference type="PANTHER" id="PTHR38686:SF1">
    <property type="entry name" value="APOLIPOPROTEIN N-ACYLTRANSFERASE"/>
    <property type="match status" value="1"/>
</dbReference>
<protein>
    <recommendedName>
        <fullName evidence="8">Apolipoprotein N-acyltransferase</fullName>
        <shortName evidence="8">ALP N-acyltransferase</shortName>
        <ecNumber evidence="8">2.3.1.269</ecNumber>
    </recommendedName>
</protein>
<keyword evidence="10" id="KW-0449">Lipoprotein</keyword>
<evidence type="ECO:0000259" key="9">
    <source>
        <dbReference type="PROSITE" id="PS50263"/>
    </source>
</evidence>
<evidence type="ECO:0000256" key="6">
    <source>
        <dbReference type="ARBA" id="ARBA00023136"/>
    </source>
</evidence>
<proteinExistence type="inferred from homology"/>
<dbReference type="PROSITE" id="PS50263">
    <property type="entry name" value="CN_HYDROLASE"/>
    <property type="match status" value="1"/>
</dbReference>
<evidence type="ECO:0000256" key="3">
    <source>
        <dbReference type="ARBA" id="ARBA00022679"/>
    </source>
</evidence>
<dbReference type="InterPro" id="IPR036526">
    <property type="entry name" value="C-N_Hydrolase_sf"/>
</dbReference>
<comment type="catalytic activity">
    <reaction evidence="8">
        <text>N-terminal S-1,2-diacyl-sn-glyceryl-L-cysteinyl-[lipoprotein] + a glycerophospholipid = N-acyl-S-1,2-diacyl-sn-glyceryl-L-cysteinyl-[lipoprotein] + a 2-acyl-sn-glycero-3-phospholipid + H(+)</text>
        <dbReference type="Rhea" id="RHEA:48228"/>
        <dbReference type="Rhea" id="RHEA-COMP:14681"/>
        <dbReference type="Rhea" id="RHEA-COMP:14684"/>
        <dbReference type="ChEBI" id="CHEBI:15378"/>
        <dbReference type="ChEBI" id="CHEBI:136912"/>
        <dbReference type="ChEBI" id="CHEBI:140656"/>
        <dbReference type="ChEBI" id="CHEBI:140657"/>
        <dbReference type="ChEBI" id="CHEBI:140660"/>
        <dbReference type="EC" id="2.3.1.269"/>
    </reaction>
</comment>
<dbReference type="EMBL" id="MFGX01000087">
    <property type="protein sequence ID" value="OGF54184.1"/>
    <property type="molecule type" value="Genomic_DNA"/>
</dbReference>
<dbReference type="HAMAP" id="MF_01148">
    <property type="entry name" value="Lnt"/>
    <property type="match status" value="1"/>
</dbReference>
<feature type="domain" description="CN hydrolase" evidence="9">
    <location>
        <begin position="212"/>
        <end position="458"/>
    </location>
</feature>
<dbReference type="SUPFAM" id="SSF56317">
    <property type="entry name" value="Carbon-nitrogen hydrolase"/>
    <property type="match status" value="1"/>
</dbReference>
<dbReference type="Gene3D" id="3.60.110.10">
    <property type="entry name" value="Carbon-nitrogen hydrolase"/>
    <property type="match status" value="1"/>
</dbReference>
<feature type="transmembrane region" description="Helical" evidence="8">
    <location>
        <begin position="43"/>
        <end position="63"/>
    </location>
</feature>
<evidence type="ECO:0000256" key="8">
    <source>
        <dbReference type="HAMAP-Rule" id="MF_01148"/>
    </source>
</evidence>
<keyword evidence="5 8" id="KW-1133">Transmembrane helix</keyword>
<dbReference type="STRING" id="1817864.A2Z21_09395"/>
<comment type="caution">
    <text evidence="10">The sequence shown here is derived from an EMBL/GenBank/DDBJ whole genome shotgun (WGS) entry which is preliminary data.</text>
</comment>
<dbReference type="NCBIfam" id="TIGR00546">
    <property type="entry name" value="lnt"/>
    <property type="match status" value="1"/>
</dbReference>
<sequence length="500" mass="57143">MIIALLSGLLLAFSMPGPNLGWLAWIAFVPLFWALDGKSPKQAFRIGWLAGVVFFGVLLYWLFTLWDWASAFIIVGYLVLICYLGLYWGVFGALYSFVGRRLPRWTSLIAVPALWVVLEFIRSLTRFGFPWGQAADALYLQLPFVQLASITGPWGVSFLVVMTNYLLYMGIKYRQWSYPLIASLLMGVIFLWGWIEMSRPLSEGRELYIGLVQPNIPQRVRSDPNRLNEFLALHQQLLEEITQEDEEVDLVILPESILPTLVLEDFQVRQVFTKWAETHHSSLLLGTFTRDARNIYNSVAFISPRGEVVDTYDKVQLVPFSTEYFPGIQLLDQMGISRWIPIGRLGALTPGKGFLPLSTERGRLATPICFESIFPQISRDFVRGGAQLLVTITNDAWFKNTWALPQHFAKGIYRAVENRRYFLQAANTGISGIIEPTGRILLRSQIEKQEVLRGLVNLMDGLTLYTRWGDWLIYASLIYLGIVFTFGFLRLRAERSRPEM</sequence>
<feature type="transmembrane region" description="Helical" evidence="8">
    <location>
        <begin position="176"/>
        <end position="195"/>
    </location>
</feature>
<evidence type="ECO:0000256" key="5">
    <source>
        <dbReference type="ARBA" id="ARBA00022989"/>
    </source>
</evidence>
<dbReference type="Proteomes" id="UP000179157">
    <property type="component" value="Unassembled WGS sequence"/>
</dbReference>
<keyword evidence="7 8" id="KW-0012">Acyltransferase</keyword>
<dbReference type="InterPro" id="IPR004563">
    <property type="entry name" value="Apolipo_AcylTrfase"/>
</dbReference>
<dbReference type="PANTHER" id="PTHR38686">
    <property type="entry name" value="APOLIPOPROTEIN N-ACYLTRANSFERASE"/>
    <property type="match status" value="1"/>
</dbReference>
<feature type="transmembrane region" description="Helical" evidence="8">
    <location>
        <begin position="69"/>
        <end position="98"/>
    </location>
</feature>
<keyword evidence="2 8" id="KW-1003">Cell membrane</keyword>
<evidence type="ECO:0000256" key="2">
    <source>
        <dbReference type="ARBA" id="ARBA00022475"/>
    </source>
</evidence>
<comment type="similarity">
    <text evidence="8">Belongs to the CN hydrolase family. Apolipoprotein N-acyltransferase subfamily.</text>
</comment>
<comment type="caution">
    <text evidence="8">Lacks conserved residue(s) required for the propagation of feature annotation.</text>
</comment>
<evidence type="ECO:0000256" key="4">
    <source>
        <dbReference type="ARBA" id="ARBA00022692"/>
    </source>
</evidence>
<gene>
    <name evidence="8" type="primary">lnt</name>
    <name evidence="10" type="ORF">A2Z21_09395</name>
</gene>
<dbReference type="CDD" id="cd07571">
    <property type="entry name" value="ALP_N-acyl_transferase"/>
    <property type="match status" value="1"/>
</dbReference>
<accession>A0A1F5USP8</accession>
<comment type="function">
    <text evidence="8">Catalyzes the phospholipid dependent N-acylation of the N-terminal cysteine of apolipoprotein, the last step in lipoprotein maturation.</text>
</comment>
<dbReference type="GO" id="GO:0016410">
    <property type="term" value="F:N-acyltransferase activity"/>
    <property type="evidence" value="ECO:0007669"/>
    <property type="project" value="UniProtKB-UniRule"/>
</dbReference>
<dbReference type="UniPathway" id="UPA00666"/>
<reference evidence="10 11" key="1">
    <citation type="journal article" date="2016" name="Nat. Commun.">
        <title>Thousands of microbial genomes shed light on interconnected biogeochemical processes in an aquifer system.</title>
        <authorList>
            <person name="Anantharaman K."/>
            <person name="Brown C.T."/>
            <person name="Hug L.A."/>
            <person name="Sharon I."/>
            <person name="Castelle C.J."/>
            <person name="Probst A.J."/>
            <person name="Thomas B.C."/>
            <person name="Singh A."/>
            <person name="Wilkins M.J."/>
            <person name="Karaoz U."/>
            <person name="Brodie E.L."/>
            <person name="Williams K.H."/>
            <person name="Hubbard S.S."/>
            <person name="Banfield J.F."/>
        </authorList>
    </citation>
    <scope>NUCLEOTIDE SEQUENCE [LARGE SCALE GENOMIC DNA]</scope>
    <source>
        <strain evidence="11">RBG_16_55_9</strain>
    </source>
</reference>
<name>A0A1F5USP8_FRAXR</name>
<comment type="subcellular location">
    <subcellularLocation>
        <location evidence="1 8">Cell membrane</location>
        <topology evidence="1 8">Multi-pass membrane protein</topology>
    </subcellularLocation>
</comment>
<organism evidence="10 11">
    <name type="scientific">Fraserbacteria sp. (strain RBG_16_55_9)</name>
    <dbReference type="NCBI Taxonomy" id="1817864"/>
    <lineage>
        <taxon>Bacteria</taxon>
        <taxon>Candidatus Fraseribacteriota</taxon>
    </lineage>
</organism>